<sequence length="596" mass="64523">MANPSQRETGPPRTEVDFALRELEFLQRLSRQAAATVNSDELLSLIIRETTSAMGTDVCTLYLLSQSGRELVLTATNGLNERMIGRSILPLGEGITGWVAKSRQPRLVAEVAKDAHWKWVPGLDEERFHSMLSVPIESGPRLVGVLNVQSVERRDFTAGDVDFLQAIAGQVAGILERSELQRRLEEQLREIQLSHDVHERFTRLSLEGAGIPAILEAVGALASGRAALYSLGGFRVRGAGDSSDGLPGRLTVPVRQLSSGAREFRIQAGRPARPLDVVPVRAGADLLGLLAVAVPEQVLDEEGRRRALEHGSTVLALELSKERAAAEVERRLRGDLVEEVLAGGLAEDEMERLAAQAERLGHRLPHSAWVIVIEPDDQAVDSGRNDPARQDRLDAALGEVLKRRLVGGLAMVRSTGAVVLAPGEQTPDLLAAEKLAEHLRAAAAPVLKPVTASAGVGNLARSVSELARSHVEARQALRLTRRAGARSQVTTYRSLGAFRLLLEVQSPEALRGFVSDVLGSLLTYAESRDTPLLETLEALAAARWVRRAAARALGIHINSINYRVERIEKLTGLSLRDPETRVAVAIALRAHAMLGV</sequence>
<dbReference type="Gene3D" id="3.30.450.40">
    <property type="match status" value="1"/>
</dbReference>
<dbReference type="InterPro" id="IPR041522">
    <property type="entry name" value="CdaR_GGDEF"/>
</dbReference>
<dbReference type="InterPro" id="IPR042070">
    <property type="entry name" value="PucR_C-HTH_sf"/>
</dbReference>
<dbReference type="Proteomes" id="UP000620075">
    <property type="component" value="Unassembled WGS sequence"/>
</dbReference>
<dbReference type="PANTHER" id="PTHR33744:SF1">
    <property type="entry name" value="DNA-BINDING TRANSCRIPTIONAL ACTIVATOR ADER"/>
    <property type="match status" value="1"/>
</dbReference>
<proteinExistence type="inferred from homology"/>
<evidence type="ECO:0000256" key="1">
    <source>
        <dbReference type="ARBA" id="ARBA00006754"/>
    </source>
</evidence>
<dbReference type="Pfam" id="PF13185">
    <property type="entry name" value="GAF_2"/>
    <property type="match status" value="1"/>
</dbReference>
<feature type="domain" description="GAF" evidence="2">
    <location>
        <begin position="38"/>
        <end position="185"/>
    </location>
</feature>
<dbReference type="SUPFAM" id="SSF55781">
    <property type="entry name" value="GAF domain-like"/>
    <property type="match status" value="1"/>
</dbReference>
<dbReference type="Pfam" id="PF13556">
    <property type="entry name" value="HTH_30"/>
    <property type="match status" value="1"/>
</dbReference>
<dbReference type="RefSeq" id="WP_338176124.1">
    <property type="nucleotide sequence ID" value="NZ_JAEKNQ010000006.1"/>
</dbReference>
<evidence type="ECO:0000313" key="4">
    <source>
        <dbReference type="Proteomes" id="UP000620075"/>
    </source>
</evidence>
<gene>
    <name evidence="3" type="ORF">JF888_00980</name>
</gene>
<dbReference type="AlphaFoldDB" id="A0A934KBH7"/>
<comment type="caution">
    <text evidence="3">The sequence shown here is derived from an EMBL/GenBank/DDBJ whole genome shotgun (WGS) entry which is preliminary data.</text>
</comment>
<dbReference type="InterPro" id="IPR051448">
    <property type="entry name" value="CdaR-like_regulators"/>
</dbReference>
<dbReference type="InterPro" id="IPR029016">
    <property type="entry name" value="GAF-like_dom_sf"/>
</dbReference>
<reference evidence="3 4" key="1">
    <citation type="submission" date="2020-10" db="EMBL/GenBank/DDBJ databases">
        <title>Ca. Dormibacterota MAGs.</title>
        <authorList>
            <person name="Montgomery K."/>
        </authorList>
    </citation>
    <scope>NUCLEOTIDE SEQUENCE [LARGE SCALE GENOMIC DNA]</scope>
    <source>
        <strain evidence="3">SC8811_S16_3</strain>
    </source>
</reference>
<evidence type="ECO:0000259" key="2">
    <source>
        <dbReference type="SMART" id="SM00065"/>
    </source>
</evidence>
<dbReference type="InterPro" id="IPR025736">
    <property type="entry name" value="PucR_C-HTH_dom"/>
</dbReference>
<dbReference type="InterPro" id="IPR003018">
    <property type="entry name" value="GAF"/>
</dbReference>
<name>A0A934KBH7_9BACT</name>
<dbReference type="Gene3D" id="1.10.10.2840">
    <property type="entry name" value="PucR C-terminal helix-turn-helix domain"/>
    <property type="match status" value="1"/>
</dbReference>
<organism evidence="3 4">
    <name type="scientific">Candidatus Dormiibacter inghamiae</name>
    <dbReference type="NCBI Taxonomy" id="3127013"/>
    <lineage>
        <taxon>Bacteria</taxon>
        <taxon>Bacillati</taxon>
        <taxon>Candidatus Dormiibacterota</taxon>
        <taxon>Candidatus Dormibacteria</taxon>
        <taxon>Candidatus Dormibacterales</taxon>
        <taxon>Candidatus Dormibacteraceae</taxon>
        <taxon>Candidatus Dormiibacter</taxon>
    </lineage>
</organism>
<accession>A0A934KBH7</accession>
<protein>
    <submittedName>
        <fullName evidence="3">GAF domain-containing protein</fullName>
    </submittedName>
</protein>
<evidence type="ECO:0000313" key="3">
    <source>
        <dbReference type="EMBL" id="MBJ7601765.1"/>
    </source>
</evidence>
<comment type="similarity">
    <text evidence="1">Belongs to the CdaR family.</text>
</comment>
<dbReference type="EMBL" id="JAEKNQ010000006">
    <property type="protein sequence ID" value="MBJ7601765.1"/>
    <property type="molecule type" value="Genomic_DNA"/>
</dbReference>
<dbReference type="PANTHER" id="PTHR33744">
    <property type="entry name" value="CARBOHYDRATE DIACID REGULATOR"/>
    <property type="match status" value="1"/>
</dbReference>
<dbReference type="Pfam" id="PF17853">
    <property type="entry name" value="GGDEF_2"/>
    <property type="match status" value="1"/>
</dbReference>
<dbReference type="SMART" id="SM00065">
    <property type="entry name" value="GAF"/>
    <property type="match status" value="1"/>
</dbReference>